<evidence type="ECO:0000313" key="2">
    <source>
        <dbReference type="Proteomes" id="UP001476950"/>
    </source>
</evidence>
<gene>
    <name evidence="1" type="ORF">NDI38_05810</name>
</gene>
<name>A0ABV0KFV0_9CYAN</name>
<evidence type="ECO:0000313" key="1">
    <source>
        <dbReference type="EMBL" id="MEP1057947.1"/>
    </source>
</evidence>
<dbReference type="EMBL" id="JAMPLM010000003">
    <property type="protein sequence ID" value="MEP1057947.1"/>
    <property type="molecule type" value="Genomic_DNA"/>
</dbReference>
<proteinExistence type="predicted"/>
<protein>
    <submittedName>
        <fullName evidence="1">Uncharacterized protein</fullName>
    </submittedName>
</protein>
<reference evidence="1 2" key="1">
    <citation type="submission" date="2022-04" db="EMBL/GenBank/DDBJ databases">
        <title>Positive selection, recombination, and allopatry shape intraspecific diversity of widespread and dominant cyanobacteria.</title>
        <authorList>
            <person name="Wei J."/>
            <person name="Shu W."/>
            <person name="Hu C."/>
        </authorList>
    </citation>
    <scope>NUCLEOTIDE SEQUENCE [LARGE SCALE GENOMIC DNA]</scope>
    <source>
        <strain evidence="1 2">AS-A4</strain>
    </source>
</reference>
<organism evidence="1 2">
    <name type="scientific">Stenomitos frigidus AS-A4</name>
    <dbReference type="NCBI Taxonomy" id="2933935"/>
    <lineage>
        <taxon>Bacteria</taxon>
        <taxon>Bacillati</taxon>
        <taxon>Cyanobacteriota</taxon>
        <taxon>Cyanophyceae</taxon>
        <taxon>Leptolyngbyales</taxon>
        <taxon>Leptolyngbyaceae</taxon>
        <taxon>Stenomitos</taxon>
    </lineage>
</organism>
<accession>A0ABV0KFV0</accession>
<keyword evidence="2" id="KW-1185">Reference proteome</keyword>
<comment type="caution">
    <text evidence="1">The sequence shown here is derived from an EMBL/GenBank/DDBJ whole genome shotgun (WGS) entry which is preliminary data.</text>
</comment>
<sequence length="146" mass="16412">MLDRCSSELEAPSFLLQAPSFLLDRCSSELEAPSFLLEAPSFLLEVPTFLLDDCSSELKAPSFLLEAPSFLLDRCSSELEAPSFLLEVPSFLLQWSDSDRLETEFLERKRSPSQGNLREKPGFWSVTLDVCSLWLWLACLAGKTLT</sequence>
<dbReference type="Proteomes" id="UP001476950">
    <property type="component" value="Unassembled WGS sequence"/>
</dbReference>